<dbReference type="Proteomes" id="UP000184278">
    <property type="component" value="Unassembled WGS sequence"/>
</dbReference>
<evidence type="ECO:0000313" key="2">
    <source>
        <dbReference type="EMBL" id="SHI58724.1"/>
    </source>
</evidence>
<sequence length="169" mass="20108">MTRVEREKHFRLLVDEIAEDVRTQQMKNYIQHGKITTFDHCMRVAKLSYALNNALKVKSNEKELIRGAFLHDYFLYDWHTDFEIKKAPENWFLPFKLVHKFFHLHGFTHPQSAMENAKRDFNLTDKEAQIIRSHMWPLTLLHPPKSREAVLVCCADKLASLQETVTMRR</sequence>
<evidence type="ECO:0000313" key="3">
    <source>
        <dbReference type="Proteomes" id="UP000184278"/>
    </source>
</evidence>
<keyword evidence="3" id="KW-1185">Reference proteome</keyword>
<dbReference type="Gene3D" id="1.10.3210.10">
    <property type="entry name" value="Hypothetical protein af1432"/>
    <property type="match status" value="1"/>
</dbReference>
<dbReference type="EMBL" id="FQXK01000034">
    <property type="protein sequence ID" value="SHI58724.1"/>
    <property type="molecule type" value="Genomic_DNA"/>
</dbReference>
<dbReference type="Pfam" id="PF01966">
    <property type="entry name" value="HD"/>
    <property type="match status" value="1"/>
</dbReference>
<organism evidence="2 3">
    <name type="scientific">Butyrivibrio fibrisolvens DSM 3071</name>
    <dbReference type="NCBI Taxonomy" id="1121131"/>
    <lineage>
        <taxon>Bacteria</taxon>
        <taxon>Bacillati</taxon>
        <taxon>Bacillota</taxon>
        <taxon>Clostridia</taxon>
        <taxon>Lachnospirales</taxon>
        <taxon>Lachnospiraceae</taxon>
        <taxon>Butyrivibrio</taxon>
    </lineage>
</organism>
<dbReference type="GeneID" id="89510709"/>
<feature type="domain" description="HD" evidence="1">
    <location>
        <begin position="37"/>
        <end position="159"/>
    </location>
</feature>
<name>A0A1M6CD87_BUTFI</name>
<reference evidence="3" key="1">
    <citation type="submission" date="2016-11" db="EMBL/GenBank/DDBJ databases">
        <authorList>
            <person name="Varghese N."/>
            <person name="Submissions S."/>
        </authorList>
    </citation>
    <scope>NUCLEOTIDE SEQUENCE [LARGE SCALE GENOMIC DNA]</scope>
    <source>
        <strain evidence="3">DSM 3071</strain>
    </source>
</reference>
<dbReference type="AlphaFoldDB" id="A0A1M6CD87"/>
<dbReference type="InterPro" id="IPR003607">
    <property type="entry name" value="HD/PDEase_dom"/>
</dbReference>
<dbReference type="InterPro" id="IPR006674">
    <property type="entry name" value="HD_domain"/>
</dbReference>
<dbReference type="CDD" id="cd00077">
    <property type="entry name" value="HDc"/>
    <property type="match status" value="1"/>
</dbReference>
<dbReference type="STRING" id="1121131.SAMN02745229_03314"/>
<proteinExistence type="predicted"/>
<accession>A0A1M6CD87</accession>
<evidence type="ECO:0000259" key="1">
    <source>
        <dbReference type="Pfam" id="PF01966"/>
    </source>
</evidence>
<dbReference type="RefSeq" id="WP_073389406.1">
    <property type="nucleotide sequence ID" value="NZ_FQXK01000034.1"/>
</dbReference>
<protein>
    <recommendedName>
        <fullName evidence="1">HD domain-containing protein</fullName>
    </recommendedName>
</protein>
<dbReference type="OrthoDB" id="360187at2"/>
<gene>
    <name evidence="2" type="ORF">SAMN02745229_03314</name>
</gene>
<dbReference type="SUPFAM" id="SSF109604">
    <property type="entry name" value="HD-domain/PDEase-like"/>
    <property type="match status" value="1"/>
</dbReference>